<dbReference type="OMA" id="YELSGCA"/>
<dbReference type="GeneID" id="20649245"/>
<dbReference type="AlphaFoldDB" id="G4ZSB5"/>
<gene>
    <name evidence="2" type="ORF">PHYSODRAFT_351815</name>
</gene>
<dbReference type="EMBL" id="JH159156">
    <property type="protein sequence ID" value="EGZ13011.1"/>
    <property type="molecule type" value="Genomic_DNA"/>
</dbReference>
<proteinExistence type="predicted"/>
<reference evidence="2 3" key="1">
    <citation type="journal article" date="2006" name="Science">
        <title>Phytophthora genome sequences uncover evolutionary origins and mechanisms of pathogenesis.</title>
        <authorList>
            <person name="Tyler B.M."/>
            <person name="Tripathy S."/>
            <person name="Zhang X."/>
            <person name="Dehal P."/>
            <person name="Jiang R.H."/>
            <person name="Aerts A."/>
            <person name="Arredondo F.D."/>
            <person name="Baxter L."/>
            <person name="Bensasson D."/>
            <person name="Beynon J.L."/>
            <person name="Chapman J."/>
            <person name="Damasceno C.M."/>
            <person name="Dorrance A.E."/>
            <person name="Dou D."/>
            <person name="Dickerman A.W."/>
            <person name="Dubchak I.L."/>
            <person name="Garbelotto M."/>
            <person name="Gijzen M."/>
            <person name="Gordon S.G."/>
            <person name="Govers F."/>
            <person name="Grunwald N.J."/>
            <person name="Huang W."/>
            <person name="Ivors K.L."/>
            <person name="Jones R.W."/>
            <person name="Kamoun S."/>
            <person name="Krampis K."/>
            <person name="Lamour K.H."/>
            <person name="Lee M.K."/>
            <person name="McDonald W.H."/>
            <person name="Medina M."/>
            <person name="Meijer H.J."/>
            <person name="Nordberg E.K."/>
            <person name="Maclean D.J."/>
            <person name="Ospina-Giraldo M.D."/>
            <person name="Morris P.F."/>
            <person name="Phuntumart V."/>
            <person name="Putnam N.H."/>
            <person name="Rash S."/>
            <person name="Rose J.K."/>
            <person name="Sakihama Y."/>
            <person name="Salamov A.A."/>
            <person name="Savidor A."/>
            <person name="Scheuring C.F."/>
            <person name="Smith B.M."/>
            <person name="Sobral B.W."/>
            <person name="Terry A."/>
            <person name="Torto-Alalibo T.A."/>
            <person name="Win J."/>
            <person name="Xu Z."/>
            <person name="Zhang H."/>
            <person name="Grigoriev I.V."/>
            <person name="Rokhsar D.S."/>
            <person name="Boore J.L."/>
        </authorList>
    </citation>
    <scope>NUCLEOTIDE SEQUENCE [LARGE SCALE GENOMIC DNA]</scope>
    <source>
        <strain evidence="2 3">P6497</strain>
    </source>
</reference>
<keyword evidence="3" id="KW-1185">Reference proteome</keyword>
<feature type="region of interest" description="Disordered" evidence="1">
    <location>
        <begin position="185"/>
        <end position="210"/>
    </location>
</feature>
<dbReference type="KEGG" id="psoj:PHYSODRAFT_351815"/>
<dbReference type="RefSeq" id="XP_009530440.1">
    <property type="nucleotide sequence ID" value="XM_009532145.1"/>
</dbReference>
<evidence type="ECO:0000313" key="2">
    <source>
        <dbReference type="EMBL" id="EGZ13011.1"/>
    </source>
</evidence>
<feature type="compositionally biased region" description="Low complexity" evidence="1">
    <location>
        <begin position="190"/>
        <end position="203"/>
    </location>
</feature>
<dbReference type="Proteomes" id="UP000002640">
    <property type="component" value="Unassembled WGS sequence"/>
</dbReference>
<protein>
    <submittedName>
        <fullName evidence="2">Uncharacterized protein</fullName>
    </submittedName>
</protein>
<name>G4ZSB5_PHYSP</name>
<dbReference type="InParanoid" id="G4ZSB5"/>
<accession>G4ZSB5</accession>
<sequence>MDTSWCSVQAASAFPMKIENSSSHDQVANTSTLPLTPLDRVYDGCVGGVLAEKSRFHLRIASNGSLHGEVRRKAQRGANSDTVTNRKKRKLRVIADHPDGIVIAHVIGNAQVVAVEEAVVSSSASTVNCDGSTAAAEYCCAFEVTKRLNHVDRHTLTCHLHVPVAPDAPAVGNWRFFSAQDQDRHQADLSSSASTASTSDSSSVTGEETAEQKVFQLQPVQWYQRQQEAEQAEREAAMLQSRPPSLLYPLRPGKYEFKGFTTYDTPSVAAAVVPRQRNGRRGRPVMTMVRDECLVTLRLLPDGTLRGTSREVVQPQVCPLKGRWQANRVAYVLEYRVREEVGHFRYSGAVVIEEGSDNAANGRRTKVQRKDKAVGKRRETLSGKWNNVDEGHAEGYEGGRGEFELELVRVDFTPIAIKKEKIEPALVDSGSPSDPAQGLQEQQMTDQYTGRSAENAIEIDDDDDAIHAFTTGEYELSGCATDAEGYEYAFDLKLQLRPGGKLFGQSKERIFQQTSPIFGIWNSREIKYRQQYVVKHEVGVYTYTAIMSRDGAVVQGTWVNDEKDSASAPSEHGTFALILVQSRRQWSTLSHAYYPPRFRRSVLAILMASARTHKLPIEHWTHIFAFCSESWFTPPVIE</sequence>
<organism evidence="2 3">
    <name type="scientific">Phytophthora sojae (strain P6497)</name>
    <name type="common">Soybean stem and root rot agent</name>
    <name type="synonym">Phytophthora megasperma f. sp. glycines</name>
    <dbReference type="NCBI Taxonomy" id="1094619"/>
    <lineage>
        <taxon>Eukaryota</taxon>
        <taxon>Sar</taxon>
        <taxon>Stramenopiles</taxon>
        <taxon>Oomycota</taxon>
        <taxon>Peronosporomycetes</taxon>
        <taxon>Peronosporales</taxon>
        <taxon>Peronosporaceae</taxon>
        <taxon>Phytophthora</taxon>
    </lineage>
</organism>
<evidence type="ECO:0000313" key="3">
    <source>
        <dbReference type="Proteomes" id="UP000002640"/>
    </source>
</evidence>
<evidence type="ECO:0000256" key="1">
    <source>
        <dbReference type="SAM" id="MobiDB-lite"/>
    </source>
</evidence>